<keyword evidence="1" id="KW-1133">Transmembrane helix</keyword>
<dbReference type="eggNOG" id="ENOG5033Q65">
    <property type="taxonomic scope" value="Bacteria"/>
</dbReference>
<dbReference type="STRING" id="765420.OSCT_0611"/>
<dbReference type="Proteomes" id="UP000054010">
    <property type="component" value="Unassembled WGS sequence"/>
</dbReference>
<accession>E1IBB0</accession>
<feature type="chain" id="PRO_5003146878" description="Peptidase MA-like domain-containing protein" evidence="2">
    <location>
        <begin position="24"/>
        <end position="465"/>
    </location>
</feature>
<protein>
    <recommendedName>
        <fullName evidence="3">Peptidase MA-like domain-containing protein</fullName>
    </recommendedName>
</protein>
<dbReference type="HOGENOM" id="CLU_579870_0_0_0"/>
<dbReference type="Pfam" id="PF13485">
    <property type="entry name" value="Peptidase_MA_2"/>
    <property type="match status" value="1"/>
</dbReference>
<feature type="signal peptide" evidence="2">
    <location>
        <begin position="1"/>
        <end position="23"/>
    </location>
</feature>
<keyword evidence="2" id="KW-0732">Signal</keyword>
<evidence type="ECO:0000313" key="5">
    <source>
        <dbReference type="Proteomes" id="UP000054010"/>
    </source>
</evidence>
<feature type="domain" description="Peptidase MA-like" evidence="3">
    <location>
        <begin position="72"/>
        <end position="254"/>
    </location>
</feature>
<sequence>MIPRRLIWFLLLIALCVARPAAAQTEWRERVTRAFSIVYVAGEEAEAERYAGFVDTIYDEVSSVFAYRAPPPLSLRLYPTSAEYERVNPAARSVPGIVAHADFQRRELVVIVERTRQQSEEEVRNNVRHELSHIIAADLSAGRLNVGFQEGIAQYLERPTAALDSKVAVLRMAEDQGRLLPWSSFDTREVIYGDPEIAYPQTLAVVAFLVDRDGFARLRQFLSLSGQSSGYRSALERAYGVSATDLEAEWRAWLPSYFAGGYRVSALDRYDLRLARELVAQGNYAAAQSELDRATEWIARQRETQPEEVVAEAEELKRHAAMGIQATQLAEDARNAISQGEYERGLEMIAQAEYNFEQLGDTRQAEVLGIYRQRAERGRAAAMQLSQANDLARRFQLSQARSMLDLAAQEFAVLGNQSQLNTTLALRQDLDSRQQIAGIVLLTLGVLGVLGSVVGRFFQRPDEVW</sequence>
<keyword evidence="1" id="KW-0472">Membrane</keyword>
<name>E1IBB0_9CHLR</name>
<dbReference type="OrthoDB" id="141008at2"/>
<evidence type="ECO:0000313" key="4">
    <source>
        <dbReference type="EMBL" id="EFO81595.1"/>
    </source>
</evidence>
<feature type="transmembrane region" description="Helical" evidence="1">
    <location>
        <begin position="436"/>
        <end position="458"/>
    </location>
</feature>
<dbReference type="AlphaFoldDB" id="E1IBB0"/>
<evidence type="ECO:0000256" key="2">
    <source>
        <dbReference type="SAM" id="SignalP"/>
    </source>
</evidence>
<dbReference type="InterPro" id="IPR039568">
    <property type="entry name" value="Peptidase_MA-like_dom"/>
</dbReference>
<evidence type="ECO:0000259" key="3">
    <source>
        <dbReference type="Pfam" id="PF13485"/>
    </source>
</evidence>
<proteinExistence type="predicted"/>
<evidence type="ECO:0000256" key="1">
    <source>
        <dbReference type="SAM" id="Phobius"/>
    </source>
</evidence>
<reference evidence="4 5" key="1">
    <citation type="journal article" date="2011" name="J. Bacteriol.">
        <title>Draft genome sequence of the anoxygenic filamentous phototrophic bacterium Oscillochloris trichoides subsp. DG-6.</title>
        <authorList>
            <person name="Kuznetsov B.B."/>
            <person name="Ivanovsky R.N."/>
            <person name="Keppen O.I."/>
            <person name="Sukhacheva M.V."/>
            <person name="Bumazhkin B.K."/>
            <person name="Patutina E.O."/>
            <person name="Beletsky A.V."/>
            <person name="Mardanov A.V."/>
            <person name="Baslerov R.V."/>
            <person name="Panteleeva A.N."/>
            <person name="Kolganova T.V."/>
            <person name="Ravin N.V."/>
            <person name="Skryabin K.G."/>
        </authorList>
    </citation>
    <scope>NUCLEOTIDE SEQUENCE [LARGE SCALE GENOMIC DNA]</scope>
    <source>
        <strain evidence="4 5">DG-6</strain>
    </source>
</reference>
<keyword evidence="1" id="KW-0812">Transmembrane</keyword>
<organism evidence="4 5">
    <name type="scientific">Oscillochloris trichoides DG-6</name>
    <dbReference type="NCBI Taxonomy" id="765420"/>
    <lineage>
        <taxon>Bacteria</taxon>
        <taxon>Bacillati</taxon>
        <taxon>Chloroflexota</taxon>
        <taxon>Chloroflexia</taxon>
        <taxon>Chloroflexales</taxon>
        <taxon>Chloroflexineae</taxon>
        <taxon>Oscillochloridaceae</taxon>
        <taxon>Oscillochloris</taxon>
    </lineage>
</organism>
<keyword evidence="5" id="KW-1185">Reference proteome</keyword>
<dbReference type="EMBL" id="ADVR01000010">
    <property type="protein sequence ID" value="EFO81595.1"/>
    <property type="molecule type" value="Genomic_DNA"/>
</dbReference>
<comment type="caution">
    <text evidence="4">The sequence shown here is derived from an EMBL/GenBank/DDBJ whole genome shotgun (WGS) entry which is preliminary data.</text>
</comment>
<gene>
    <name evidence="4" type="ORF">OSCT_0611</name>
</gene>